<sequence length="230" mass="25838">MPKQLLFLVRHGQTELNAQDKMQGWIDSPLTADGMRSARQLSHMLRKVDFVSAYTSDLERQQVTCRLILDKHPQTPMHVTTGLREMYFGALEGESARRIFIEVVRRYGLKTARRMYSGDGSIVAMTNSFAALDDTDQAEDYQALQQRIQTTMRRITDENGDGNILVVSSGLALSNYIYGLDHNAIDGHLLDNTSVSLVSVEDGQTEVLAVNLTSARDLNKFLKETEQIPD</sequence>
<dbReference type="PATRIC" id="fig|1122147.4.peg.2082"/>
<feature type="binding site" evidence="3">
    <location>
        <position position="60"/>
    </location>
    <ligand>
        <name>substrate</name>
    </ligand>
</feature>
<evidence type="ECO:0008006" key="6">
    <source>
        <dbReference type="Google" id="ProtNLM"/>
    </source>
</evidence>
<dbReference type="Proteomes" id="UP000050949">
    <property type="component" value="Unassembled WGS sequence"/>
</dbReference>
<dbReference type="EMBL" id="AZFW01000032">
    <property type="protein sequence ID" value="KRM28548.1"/>
    <property type="molecule type" value="Genomic_DNA"/>
</dbReference>
<dbReference type="Pfam" id="PF00300">
    <property type="entry name" value="His_Phos_1"/>
    <property type="match status" value="1"/>
</dbReference>
<dbReference type="SUPFAM" id="SSF53254">
    <property type="entry name" value="Phosphoglycerate mutase-like"/>
    <property type="match status" value="1"/>
</dbReference>
<evidence type="ECO:0000256" key="1">
    <source>
        <dbReference type="ARBA" id="ARBA00022801"/>
    </source>
</evidence>
<dbReference type="AlphaFoldDB" id="A0A0R1XJD1"/>
<feature type="binding site" evidence="3">
    <location>
        <begin position="10"/>
        <end position="17"/>
    </location>
    <ligand>
        <name>substrate</name>
    </ligand>
</feature>
<dbReference type="GO" id="GO:0043456">
    <property type="term" value="P:regulation of pentose-phosphate shunt"/>
    <property type="evidence" value="ECO:0007669"/>
    <property type="project" value="TreeGrafter"/>
</dbReference>
<evidence type="ECO:0000313" key="4">
    <source>
        <dbReference type="EMBL" id="KRM28548.1"/>
    </source>
</evidence>
<dbReference type="CDD" id="cd07067">
    <property type="entry name" value="HP_PGM_like"/>
    <property type="match status" value="1"/>
</dbReference>
<dbReference type="InterPro" id="IPR029033">
    <property type="entry name" value="His_PPase_superfam"/>
</dbReference>
<dbReference type="InterPro" id="IPR013078">
    <property type="entry name" value="His_Pase_superF_clade-1"/>
</dbReference>
<name>A0A0R1XJD1_9LACO</name>
<reference evidence="4 5" key="1">
    <citation type="journal article" date="2015" name="Genome Announc.">
        <title>Expanding the biotechnology potential of lactobacilli through comparative genomics of 213 strains and associated genera.</title>
        <authorList>
            <person name="Sun Z."/>
            <person name="Harris H.M."/>
            <person name="McCann A."/>
            <person name="Guo C."/>
            <person name="Argimon S."/>
            <person name="Zhang W."/>
            <person name="Yang X."/>
            <person name="Jeffery I.B."/>
            <person name="Cooney J.C."/>
            <person name="Kagawa T.F."/>
            <person name="Liu W."/>
            <person name="Song Y."/>
            <person name="Salvetti E."/>
            <person name="Wrobel A."/>
            <person name="Rasinkangas P."/>
            <person name="Parkhill J."/>
            <person name="Rea M.C."/>
            <person name="O'Sullivan O."/>
            <person name="Ritari J."/>
            <person name="Douillard F.P."/>
            <person name="Paul Ross R."/>
            <person name="Yang R."/>
            <person name="Briner A.E."/>
            <person name="Felis G.E."/>
            <person name="de Vos W.M."/>
            <person name="Barrangou R."/>
            <person name="Klaenhammer T.R."/>
            <person name="Caufield P.W."/>
            <person name="Cui Y."/>
            <person name="Zhang H."/>
            <person name="O'Toole P.W."/>
        </authorList>
    </citation>
    <scope>NUCLEOTIDE SEQUENCE [LARGE SCALE GENOMIC DNA]</scope>
    <source>
        <strain evidence="4 5">DSM 16991</strain>
    </source>
</reference>
<feature type="active site" description="Tele-phosphohistidine intermediate" evidence="2">
    <location>
        <position position="11"/>
    </location>
</feature>
<dbReference type="GeneID" id="78508858"/>
<proteinExistence type="predicted"/>
<dbReference type="PROSITE" id="PS00175">
    <property type="entry name" value="PG_MUTASE"/>
    <property type="match status" value="1"/>
</dbReference>
<dbReference type="Gene3D" id="3.40.50.1240">
    <property type="entry name" value="Phosphoglycerate mutase-like"/>
    <property type="match status" value="1"/>
</dbReference>
<evidence type="ECO:0000256" key="3">
    <source>
        <dbReference type="PIRSR" id="PIRSR613078-2"/>
    </source>
</evidence>
<dbReference type="GO" id="GO:0005829">
    <property type="term" value="C:cytosol"/>
    <property type="evidence" value="ECO:0007669"/>
    <property type="project" value="TreeGrafter"/>
</dbReference>
<feature type="binding site" evidence="3">
    <location>
        <begin position="113"/>
        <end position="114"/>
    </location>
    <ligand>
        <name>substrate</name>
    </ligand>
</feature>
<comment type="caution">
    <text evidence="4">The sequence shown here is derived from an EMBL/GenBank/DDBJ whole genome shotgun (WGS) entry which is preliminary data.</text>
</comment>
<dbReference type="PANTHER" id="PTHR46517">
    <property type="entry name" value="FRUCTOSE-2,6-BISPHOSPHATASE TIGAR"/>
    <property type="match status" value="1"/>
</dbReference>
<dbReference type="eggNOG" id="COG0406">
    <property type="taxonomic scope" value="Bacteria"/>
</dbReference>
<dbReference type="OrthoDB" id="4131070at2"/>
<dbReference type="RefSeq" id="WP_027827259.1">
    <property type="nucleotide sequence ID" value="NZ_AUEH01000001.1"/>
</dbReference>
<dbReference type="GO" id="GO:0045820">
    <property type="term" value="P:negative regulation of glycolytic process"/>
    <property type="evidence" value="ECO:0007669"/>
    <property type="project" value="TreeGrafter"/>
</dbReference>
<dbReference type="InterPro" id="IPR051695">
    <property type="entry name" value="Phosphoglycerate_Mutase"/>
</dbReference>
<accession>A0A0R1XJD1</accession>
<dbReference type="InterPro" id="IPR001345">
    <property type="entry name" value="PG/BPGM_mutase_AS"/>
</dbReference>
<protein>
    <recommendedName>
        <fullName evidence="6">Phosphoglycerate mutase</fullName>
    </recommendedName>
</protein>
<evidence type="ECO:0000256" key="2">
    <source>
        <dbReference type="PIRSR" id="PIRSR613078-1"/>
    </source>
</evidence>
<feature type="active site" description="Proton donor/acceptor" evidence="2">
    <location>
        <position position="85"/>
    </location>
</feature>
<keyword evidence="1" id="KW-0378">Hydrolase</keyword>
<dbReference type="SMART" id="SM00855">
    <property type="entry name" value="PGAM"/>
    <property type="match status" value="1"/>
</dbReference>
<gene>
    <name evidence="4" type="ORF">FC91_GL002013</name>
</gene>
<dbReference type="GO" id="GO:0004331">
    <property type="term" value="F:fructose-2,6-bisphosphate 2-phosphatase activity"/>
    <property type="evidence" value="ECO:0007669"/>
    <property type="project" value="TreeGrafter"/>
</dbReference>
<evidence type="ECO:0000313" key="5">
    <source>
        <dbReference type="Proteomes" id="UP000050949"/>
    </source>
</evidence>
<dbReference type="PANTHER" id="PTHR46517:SF1">
    <property type="entry name" value="FRUCTOSE-2,6-BISPHOSPHATASE TIGAR"/>
    <property type="match status" value="1"/>
</dbReference>
<organism evidence="4 5">
    <name type="scientific">Schleiferilactobacillus harbinensis DSM 16991</name>
    <dbReference type="NCBI Taxonomy" id="1122147"/>
    <lineage>
        <taxon>Bacteria</taxon>
        <taxon>Bacillati</taxon>
        <taxon>Bacillota</taxon>
        <taxon>Bacilli</taxon>
        <taxon>Lactobacillales</taxon>
        <taxon>Lactobacillaceae</taxon>
        <taxon>Schleiferilactobacillus</taxon>
    </lineage>
</organism>